<dbReference type="eggNOG" id="COG1525">
    <property type="taxonomic scope" value="Bacteria"/>
</dbReference>
<protein>
    <submittedName>
        <fullName evidence="2">Peptidase domain protein</fullName>
    </submittedName>
</protein>
<keyword evidence="2" id="KW-0614">Plasmid</keyword>
<geneLocation type="plasmid" evidence="3">
    <name>Tros</name>
</geneLocation>
<name>B9L2V6_THERP</name>
<evidence type="ECO:0000256" key="1">
    <source>
        <dbReference type="SAM" id="SignalP"/>
    </source>
</evidence>
<gene>
    <name evidence="2" type="ordered locus">trd_A0120</name>
</gene>
<dbReference type="AlphaFoldDB" id="B9L2V6"/>
<sequence>MRSRWFVTALLLATLLAPALPVSAQQPGLSVAFWRTWARADRPVAEGRAARTWMWGPAPITHVLVEEYDEATDFDGDVLGFRMVQYFDKTRMEITDIGADPVNPWYVTNGLLAKELITGQVQLGHNRFAQAPAARVPVAGDLDDPNAPTYASFQPLMGYQPLPVGMTIIQTVDRNGTVGADQTVARYGVTAAALVRETNHTVASVFWDFMNARGTVYSDGAFREDRLFENPFYATGFPLTEAYWTTVRVGGVPKRVLVQVFERRVLTYTPDNPPGWRVEAGNVGLHYYQWRYGQLGEQPVTWDTARPEELPYYDAIIPTVFPLAAELQPLAAMLDNPALDAPGWRADIERRLIFLQDCARAMREATPPPTLSAFHSELMVGLELVERGAVRIRRALDTRDPVLLWQGRDDIAAGLRAFANAFERYRNQLRAVPGSEPVVFLAEGVH</sequence>
<keyword evidence="1" id="KW-0732">Signal</keyword>
<dbReference type="RefSeq" id="WP_012643032.1">
    <property type="nucleotide sequence ID" value="NC_011961.1"/>
</dbReference>
<dbReference type="Proteomes" id="UP000000447">
    <property type="component" value="Plasmid unnamed"/>
</dbReference>
<evidence type="ECO:0000313" key="3">
    <source>
        <dbReference type="Proteomes" id="UP000000447"/>
    </source>
</evidence>
<accession>B9L2V6</accession>
<organism evidence="2 3">
    <name type="scientific">Thermomicrobium roseum (strain ATCC 27502 / DSM 5159 / P-2)</name>
    <dbReference type="NCBI Taxonomy" id="309801"/>
    <lineage>
        <taxon>Bacteria</taxon>
        <taxon>Pseudomonadati</taxon>
        <taxon>Thermomicrobiota</taxon>
        <taxon>Thermomicrobia</taxon>
        <taxon>Thermomicrobiales</taxon>
        <taxon>Thermomicrobiaceae</taxon>
        <taxon>Thermomicrobium</taxon>
    </lineage>
</organism>
<proteinExistence type="predicted"/>
<dbReference type="OrthoDB" id="146594at2"/>
<dbReference type="HOGENOM" id="CLU_613840_0_0_0"/>
<dbReference type="EMBL" id="CP001276">
    <property type="protein sequence ID" value="ACM07045.1"/>
    <property type="molecule type" value="Genomic_DNA"/>
</dbReference>
<keyword evidence="3" id="KW-1185">Reference proteome</keyword>
<feature type="chain" id="PRO_5002886028" evidence="1">
    <location>
        <begin position="25"/>
        <end position="446"/>
    </location>
</feature>
<feature type="signal peptide" evidence="1">
    <location>
        <begin position="1"/>
        <end position="24"/>
    </location>
</feature>
<dbReference type="KEGG" id="tro:trd_A0120"/>
<reference evidence="2 3" key="1">
    <citation type="journal article" date="2009" name="PLoS ONE">
        <title>Complete genome sequence of the aerobic CO-oxidizing thermophile Thermomicrobium roseum.</title>
        <authorList>
            <person name="Wu D."/>
            <person name="Raymond J."/>
            <person name="Wu M."/>
            <person name="Chatterji S."/>
            <person name="Ren Q."/>
            <person name="Graham J.E."/>
            <person name="Bryant D.A."/>
            <person name="Robb F."/>
            <person name="Colman A."/>
            <person name="Tallon L.J."/>
            <person name="Badger J.H."/>
            <person name="Madupu R."/>
            <person name="Ward N.L."/>
            <person name="Eisen J.A."/>
        </authorList>
    </citation>
    <scope>NUCLEOTIDE SEQUENCE [LARGE SCALE GENOMIC DNA]</scope>
    <source>
        <strain evidence="3">ATCC 27502 / DSM 5159 / P-2</strain>
        <plasmid evidence="2">unnamed</plasmid>
    </source>
</reference>
<evidence type="ECO:0000313" key="2">
    <source>
        <dbReference type="EMBL" id="ACM07045.1"/>
    </source>
</evidence>